<name>A0A1A8ZHL7_9ACTN</name>
<dbReference type="InterPro" id="IPR001867">
    <property type="entry name" value="OmpR/PhoB-type_DNA-bd"/>
</dbReference>
<dbReference type="InterPro" id="IPR027417">
    <property type="entry name" value="P-loop_NTPase"/>
</dbReference>
<dbReference type="PANTHER" id="PTHR47691:SF3">
    <property type="entry name" value="HTH-TYPE TRANSCRIPTIONAL REGULATOR RV0890C-RELATED"/>
    <property type="match status" value="1"/>
</dbReference>
<dbReference type="GO" id="GO:0006355">
    <property type="term" value="P:regulation of DNA-templated transcription"/>
    <property type="evidence" value="ECO:0007669"/>
    <property type="project" value="InterPro"/>
</dbReference>
<gene>
    <name evidence="9" type="ORF">GA0070621_1768</name>
</gene>
<dbReference type="InterPro" id="IPR049945">
    <property type="entry name" value="AAA_22"/>
</dbReference>
<dbReference type="InterPro" id="IPR016032">
    <property type="entry name" value="Sig_transdc_resp-reg_C-effctor"/>
</dbReference>
<dbReference type="SMART" id="SM00862">
    <property type="entry name" value="Trans_reg_C"/>
    <property type="match status" value="1"/>
</dbReference>
<reference evidence="9 10" key="1">
    <citation type="submission" date="2016-06" db="EMBL/GenBank/DDBJ databases">
        <authorList>
            <person name="Kjaerup R.B."/>
            <person name="Dalgaard T.S."/>
            <person name="Juul-Madsen H.R."/>
        </authorList>
    </citation>
    <scope>NUCLEOTIDE SEQUENCE [LARGE SCALE GENOMIC DNA]</scope>
    <source>
        <strain evidence="9 10">DSM 45248</strain>
    </source>
</reference>
<evidence type="ECO:0000256" key="1">
    <source>
        <dbReference type="ARBA" id="ARBA00005820"/>
    </source>
</evidence>
<dbReference type="OrthoDB" id="33864at2"/>
<dbReference type="SUPFAM" id="SSF52540">
    <property type="entry name" value="P-loop containing nucleoside triphosphate hydrolases"/>
    <property type="match status" value="1"/>
</dbReference>
<evidence type="ECO:0000259" key="8">
    <source>
        <dbReference type="PROSITE" id="PS51755"/>
    </source>
</evidence>
<feature type="DNA-binding region" description="OmpR/PhoB-type" evidence="5">
    <location>
        <begin position="1"/>
        <end position="90"/>
    </location>
</feature>
<dbReference type="InterPro" id="IPR036388">
    <property type="entry name" value="WH-like_DNA-bd_sf"/>
</dbReference>
<dbReference type="CDD" id="cd15831">
    <property type="entry name" value="BTAD"/>
    <property type="match status" value="1"/>
</dbReference>
<dbReference type="Proteomes" id="UP000198765">
    <property type="component" value="Chromosome I"/>
</dbReference>
<dbReference type="SUPFAM" id="SSF48452">
    <property type="entry name" value="TPR-like"/>
    <property type="match status" value="2"/>
</dbReference>
<evidence type="ECO:0000256" key="4">
    <source>
        <dbReference type="ARBA" id="ARBA00023163"/>
    </source>
</evidence>
<keyword evidence="10" id="KW-1185">Reference proteome</keyword>
<accession>A0A1A8ZHL7</accession>
<feature type="compositionally biased region" description="Low complexity" evidence="7">
    <location>
        <begin position="268"/>
        <end position="284"/>
    </location>
</feature>
<dbReference type="InterPro" id="IPR005158">
    <property type="entry name" value="BTAD"/>
</dbReference>
<protein>
    <submittedName>
        <fullName evidence="9">Predicted ATPase</fullName>
    </submittedName>
</protein>
<dbReference type="Gene3D" id="1.25.40.10">
    <property type="entry name" value="Tetratricopeptide repeat domain"/>
    <property type="match status" value="2"/>
</dbReference>
<dbReference type="Gene3D" id="3.40.50.300">
    <property type="entry name" value="P-loop containing nucleotide triphosphate hydrolases"/>
    <property type="match status" value="1"/>
</dbReference>
<evidence type="ECO:0000256" key="3">
    <source>
        <dbReference type="ARBA" id="ARBA00023125"/>
    </source>
</evidence>
<dbReference type="RefSeq" id="WP_091193154.1">
    <property type="nucleotide sequence ID" value="NZ_LT594324.1"/>
</dbReference>
<dbReference type="InterPro" id="IPR011990">
    <property type="entry name" value="TPR-like_helical_dom_sf"/>
</dbReference>
<dbReference type="InterPro" id="IPR058852">
    <property type="entry name" value="HTH_77"/>
</dbReference>
<keyword evidence="2" id="KW-0805">Transcription regulation</keyword>
<dbReference type="Pfam" id="PF03704">
    <property type="entry name" value="BTAD"/>
    <property type="match status" value="1"/>
</dbReference>
<dbReference type="Pfam" id="PF00486">
    <property type="entry name" value="Trans_reg_C"/>
    <property type="match status" value="1"/>
</dbReference>
<dbReference type="GO" id="GO:0000160">
    <property type="term" value="P:phosphorelay signal transduction system"/>
    <property type="evidence" value="ECO:0007669"/>
    <property type="project" value="InterPro"/>
</dbReference>
<dbReference type="SUPFAM" id="SSF46894">
    <property type="entry name" value="C-terminal effector domain of the bipartite response regulators"/>
    <property type="match status" value="1"/>
</dbReference>
<dbReference type="Gene3D" id="1.10.10.10">
    <property type="entry name" value="Winged helix-like DNA-binding domain superfamily/Winged helix DNA-binding domain"/>
    <property type="match status" value="1"/>
</dbReference>
<proteinExistence type="inferred from homology"/>
<dbReference type="Pfam" id="PF13401">
    <property type="entry name" value="AAA_22"/>
    <property type="match status" value="1"/>
</dbReference>
<feature type="domain" description="OmpR/PhoB-type" evidence="8">
    <location>
        <begin position="1"/>
        <end position="90"/>
    </location>
</feature>
<evidence type="ECO:0000256" key="5">
    <source>
        <dbReference type="PROSITE-ProRule" id="PRU01091"/>
    </source>
</evidence>
<dbReference type="PATRIC" id="fig|299146.4.peg.1832"/>
<evidence type="ECO:0000256" key="6">
    <source>
        <dbReference type="SAM" id="Coils"/>
    </source>
</evidence>
<dbReference type="GO" id="GO:0016887">
    <property type="term" value="F:ATP hydrolysis activity"/>
    <property type="evidence" value="ECO:0007669"/>
    <property type="project" value="InterPro"/>
</dbReference>
<dbReference type="SMART" id="SM01043">
    <property type="entry name" value="BTAD"/>
    <property type="match status" value="1"/>
</dbReference>
<dbReference type="PANTHER" id="PTHR47691">
    <property type="entry name" value="REGULATOR-RELATED"/>
    <property type="match status" value="1"/>
</dbReference>
<organism evidence="9 10">
    <name type="scientific">Micromonospora narathiwatensis</name>
    <dbReference type="NCBI Taxonomy" id="299146"/>
    <lineage>
        <taxon>Bacteria</taxon>
        <taxon>Bacillati</taxon>
        <taxon>Actinomycetota</taxon>
        <taxon>Actinomycetes</taxon>
        <taxon>Micromonosporales</taxon>
        <taxon>Micromonosporaceae</taxon>
        <taxon>Micromonospora</taxon>
    </lineage>
</organism>
<dbReference type="PROSITE" id="PS51755">
    <property type="entry name" value="OMPR_PHOB"/>
    <property type="match status" value="1"/>
</dbReference>
<keyword evidence="6" id="KW-0175">Coiled coil</keyword>
<dbReference type="Pfam" id="PF25872">
    <property type="entry name" value="HTH_77"/>
    <property type="match status" value="1"/>
</dbReference>
<dbReference type="AlphaFoldDB" id="A0A1A8ZHL7"/>
<evidence type="ECO:0000313" key="10">
    <source>
        <dbReference type="Proteomes" id="UP000198765"/>
    </source>
</evidence>
<feature type="region of interest" description="Disordered" evidence="7">
    <location>
        <begin position="250"/>
        <end position="294"/>
    </location>
</feature>
<dbReference type="FunFam" id="1.25.40.10:FF:000222">
    <property type="entry name" value="SARP family transcriptional regulator"/>
    <property type="match status" value="1"/>
</dbReference>
<dbReference type="EMBL" id="LT594324">
    <property type="protein sequence ID" value="SBT43371.1"/>
    <property type="molecule type" value="Genomic_DNA"/>
</dbReference>
<comment type="similarity">
    <text evidence="1">Belongs to the AfsR/DnrI/RedD regulatory family.</text>
</comment>
<dbReference type="GO" id="GO:0003677">
    <property type="term" value="F:DNA binding"/>
    <property type="evidence" value="ECO:0007669"/>
    <property type="project" value="UniProtKB-UniRule"/>
</dbReference>
<keyword evidence="3 5" id="KW-0238">DNA-binding</keyword>
<sequence>MQVGILGPLVVAADGRQVEIGGARLRRLLILLALEVGRTVTVEALTEALWAETAPSDPTNAVQSLVSRLRRALPVTTALHSAHGGYRLALPREAVDAYRFERLAREGQRALRAGDATTATTRLDEALSLWRGPALADAIDARYAAAAAARLEELRLSALEDRAEADLVAGRGDQLVAELEELAARHPLRERIRALLMSALYGTGRQAEALRSYEEFRARLAEELGIDPSPRVRDVHVAMLRGDFALSPAAAPSPAAGPASPNPPGPTPAGRAVGSPPAPAAARPVAPPGNLRAPLTTFVGRGGELRRLGDQLRDGRLVTLVGPGGAGKTRLASTLAGSLAATHPGGAWLVELAAVTDPDDVPQVIVRSLGLREAGLLDGPAPRDVLEQLVEAFSVAPTLLVLDNCEHLVDAAARLVDELLGRCPELRVVATSREPLGIVGEALCPVPPLALPRPAATRAEAVESAAVQLFVNRASAVRPGFAVTDANVDAVVEICRRLDGLPLAIELAAARTRTLPVEELAARLSDRFRLLTGGSRTATPRHRTLRAVVAWSWDLLEEDERRLARRLAVFPGAITPQSAARLCALPPAVTPAPLDLLAALVDKSLLQRLDGPRPRYRMLETIREYGLEWLAEEGEVAAARQAHAEYFLQLSEQAEPRLRGPDQVTWLPVLTAERENLLAAFHFACDTGDAAVAVRLAAAVSPLWTVQGNHGEAAAWLRAVLELPGEAPPRARRVATAAYLFNTVLSGGRVGGDVPIDTLLARLPGSEGPDDHPIVALLDPALAFLREDTAAGLSAIDRLRDHPDRWARGALMLLSALLHGQDGETDAMHADLTQAAAAFRETGDRWGLSMTLTFEAHVQLVLGDFPAAMTAAEEARTLLHTLDPADDAALQRVMLAVALTWHGDLARARDELRALVAPAARPVAARYQVLAHIWLGHLARYDGALDEAAREYDRARVDLDRLTFDAAVYRAMHLCASAQLAVARGAEEAAWEHLAAAFAIAAEPGYAPVLAEIGVAAAAACLACGEAELAAELLGAASALHRGPDSFHPDATELGRRLAGALGGDVHAVAVERGRSRDRADALALISAQVRRR</sequence>
<feature type="compositionally biased region" description="Low complexity" evidence="7">
    <location>
        <begin position="250"/>
        <end position="259"/>
    </location>
</feature>
<keyword evidence="4" id="KW-0804">Transcription</keyword>
<evidence type="ECO:0000256" key="2">
    <source>
        <dbReference type="ARBA" id="ARBA00023015"/>
    </source>
</evidence>
<feature type="coiled-coil region" evidence="6">
    <location>
        <begin position="938"/>
        <end position="965"/>
    </location>
</feature>
<evidence type="ECO:0000256" key="7">
    <source>
        <dbReference type="SAM" id="MobiDB-lite"/>
    </source>
</evidence>
<evidence type="ECO:0000313" key="9">
    <source>
        <dbReference type="EMBL" id="SBT43371.1"/>
    </source>
</evidence>